<gene>
    <name evidence="9" type="ORF">H8L32_12630</name>
</gene>
<keyword evidence="6 8" id="KW-0472">Membrane</keyword>
<evidence type="ECO:0000256" key="2">
    <source>
        <dbReference type="ARBA" id="ARBA00005811"/>
    </source>
</evidence>
<organism evidence="9 10">
    <name type="scientific">Undibacterium hunanense</name>
    <dbReference type="NCBI Taxonomy" id="2762292"/>
    <lineage>
        <taxon>Bacteria</taxon>
        <taxon>Pseudomonadati</taxon>
        <taxon>Pseudomonadota</taxon>
        <taxon>Betaproteobacteria</taxon>
        <taxon>Burkholderiales</taxon>
        <taxon>Oxalobacteraceae</taxon>
        <taxon>Undibacterium</taxon>
    </lineage>
</organism>
<dbReference type="EMBL" id="JACOGF010000005">
    <property type="protein sequence ID" value="MBC3918329.1"/>
    <property type="molecule type" value="Genomic_DNA"/>
</dbReference>
<protein>
    <submittedName>
        <fullName evidence="9">Biopolymer transporter ExbD</fullName>
    </submittedName>
</protein>
<accession>A0ABR6ZRT3</accession>
<keyword evidence="4 7" id="KW-0812">Transmembrane</keyword>
<dbReference type="PANTHER" id="PTHR30558">
    <property type="entry name" value="EXBD MEMBRANE COMPONENT OF PMF-DRIVEN MACROMOLECULE IMPORT SYSTEM"/>
    <property type="match status" value="1"/>
</dbReference>
<evidence type="ECO:0000256" key="5">
    <source>
        <dbReference type="ARBA" id="ARBA00022989"/>
    </source>
</evidence>
<comment type="subcellular location">
    <subcellularLocation>
        <location evidence="1">Cell membrane</location>
        <topology evidence="1">Single-pass membrane protein</topology>
    </subcellularLocation>
    <subcellularLocation>
        <location evidence="7">Cell membrane</location>
        <topology evidence="7">Single-pass type II membrane protein</topology>
    </subcellularLocation>
</comment>
<dbReference type="RefSeq" id="WP_186947575.1">
    <property type="nucleotide sequence ID" value="NZ_JACOGF010000005.1"/>
</dbReference>
<comment type="similarity">
    <text evidence="2 7">Belongs to the ExbD/TolR family.</text>
</comment>
<dbReference type="PANTHER" id="PTHR30558:SF3">
    <property type="entry name" value="BIOPOLYMER TRANSPORT PROTEIN EXBD-RELATED"/>
    <property type="match status" value="1"/>
</dbReference>
<keyword evidence="5 8" id="KW-1133">Transmembrane helix</keyword>
<evidence type="ECO:0000256" key="7">
    <source>
        <dbReference type="RuleBase" id="RU003879"/>
    </source>
</evidence>
<keyword evidence="3" id="KW-1003">Cell membrane</keyword>
<evidence type="ECO:0000256" key="4">
    <source>
        <dbReference type="ARBA" id="ARBA00022692"/>
    </source>
</evidence>
<reference evidence="9 10" key="1">
    <citation type="submission" date="2020-08" db="EMBL/GenBank/DDBJ databases">
        <title>Novel species isolated from subtropical streams in China.</title>
        <authorList>
            <person name="Lu H."/>
        </authorList>
    </citation>
    <scope>NUCLEOTIDE SEQUENCE [LARGE SCALE GENOMIC DNA]</scope>
    <source>
        <strain evidence="9 10">CY18W</strain>
    </source>
</reference>
<evidence type="ECO:0000256" key="6">
    <source>
        <dbReference type="ARBA" id="ARBA00023136"/>
    </source>
</evidence>
<evidence type="ECO:0000256" key="8">
    <source>
        <dbReference type="SAM" id="Phobius"/>
    </source>
</evidence>
<evidence type="ECO:0000313" key="10">
    <source>
        <dbReference type="Proteomes" id="UP000650424"/>
    </source>
</evidence>
<dbReference type="Proteomes" id="UP000650424">
    <property type="component" value="Unassembled WGS sequence"/>
</dbReference>
<sequence>MNFRKGKGREEPEINLIPFIDVLLVILIFLMVTTTYSRFTELQITLPTADAEKAQDKPNQIDIGIDAQGRYKINNQAVSFLDTVTLAEDLKKAAGALDPAKTGNQPDPVVIINADRAATHQSVIDVLEAARLAGLAKVTFAAQASARSK</sequence>
<dbReference type="Pfam" id="PF02472">
    <property type="entry name" value="ExbD"/>
    <property type="match status" value="1"/>
</dbReference>
<dbReference type="InterPro" id="IPR003400">
    <property type="entry name" value="ExbD"/>
</dbReference>
<keyword evidence="7" id="KW-0813">Transport</keyword>
<dbReference type="Gene3D" id="3.30.420.270">
    <property type="match status" value="1"/>
</dbReference>
<keyword evidence="10" id="KW-1185">Reference proteome</keyword>
<evidence type="ECO:0000313" key="9">
    <source>
        <dbReference type="EMBL" id="MBC3918329.1"/>
    </source>
</evidence>
<feature type="transmembrane region" description="Helical" evidence="8">
    <location>
        <begin position="12"/>
        <end position="32"/>
    </location>
</feature>
<evidence type="ECO:0000256" key="1">
    <source>
        <dbReference type="ARBA" id="ARBA00004162"/>
    </source>
</evidence>
<comment type="caution">
    <text evidence="9">The sequence shown here is derived from an EMBL/GenBank/DDBJ whole genome shotgun (WGS) entry which is preliminary data.</text>
</comment>
<keyword evidence="7" id="KW-0653">Protein transport</keyword>
<proteinExistence type="inferred from homology"/>
<name>A0ABR6ZRT3_9BURK</name>
<evidence type="ECO:0000256" key="3">
    <source>
        <dbReference type="ARBA" id="ARBA00022475"/>
    </source>
</evidence>